<gene>
    <name evidence="1" type="ORF">GCM10022214_29590</name>
</gene>
<dbReference type="Pfam" id="PF14136">
    <property type="entry name" value="DUF4303"/>
    <property type="match status" value="1"/>
</dbReference>
<dbReference type="EMBL" id="BAAAZG010000017">
    <property type="protein sequence ID" value="GAA4071774.1"/>
    <property type="molecule type" value="Genomic_DNA"/>
</dbReference>
<evidence type="ECO:0000313" key="1">
    <source>
        <dbReference type="EMBL" id="GAA4071774.1"/>
    </source>
</evidence>
<sequence>MSFEDLVTRLADAARAAFTEVRREHPGESFYCFGLYTDAFAAYVLPTCNRRVGRDVDAGPPVNLWTINAG</sequence>
<dbReference type="RefSeq" id="WP_344946700.1">
    <property type="nucleotide sequence ID" value="NZ_BAAAZG010000017.1"/>
</dbReference>
<comment type="caution">
    <text evidence="1">The sequence shown here is derived from an EMBL/GenBank/DDBJ whole genome shotgun (WGS) entry which is preliminary data.</text>
</comment>
<keyword evidence="2" id="KW-1185">Reference proteome</keyword>
<dbReference type="InterPro" id="IPR025409">
    <property type="entry name" value="DUF4303"/>
</dbReference>
<organism evidence="1 2">
    <name type="scientific">Actinomadura miaoliensis</name>
    <dbReference type="NCBI Taxonomy" id="430685"/>
    <lineage>
        <taxon>Bacteria</taxon>
        <taxon>Bacillati</taxon>
        <taxon>Actinomycetota</taxon>
        <taxon>Actinomycetes</taxon>
        <taxon>Streptosporangiales</taxon>
        <taxon>Thermomonosporaceae</taxon>
        <taxon>Actinomadura</taxon>
    </lineage>
</organism>
<accession>A0ABP7VPM0</accession>
<proteinExistence type="predicted"/>
<name>A0ABP7VPM0_9ACTN</name>
<protein>
    <recommendedName>
        <fullName evidence="3">DUF4303 domain-containing protein</fullName>
    </recommendedName>
</protein>
<dbReference type="Proteomes" id="UP001500683">
    <property type="component" value="Unassembled WGS sequence"/>
</dbReference>
<evidence type="ECO:0008006" key="3">
    <source>
        <dbReference type="Google" id="ProtNLM"/>
    </source>
</evidence>
<evidence type="ECO:0000313" key="2">
    <source>
        <dbReference type="Proteomes" id="UP001500683"/>
    </source>
</evidence>
<reference evidence="2" key="1">
    <citation type="journal article" date="2019" name="Int. J. Syst. Evol. Microbiol.">
        <title>The Global Catalogue of Microorganisms (GCM) 10K type strain sequencing project: providing services to taxonomists for standard genome sequencing and annotation.</title>
        <authorList>
            <consortium name="The Broad Institute Genomics Platform"/>
            <consortium name="The Broad Institute Genome Sequencing Center for Infectious Disease"/>
            <person name="Wu L."/>
            <person name="Ma J."/>
        </authorList>
    </citation>
    <scope>NUCLEOTIDE SEQUENCE [LARGE SCALE GENOMIC DNA]</scope>
    <source>
        <strain evidence="2">JCM 16702</strain>
    </source>
</reference>